<reference evidence="1 2" key="1">
    <citation type="submission" date="2019-05" db="EMBL/GenBank/DDBJ databases">
        <title>Another draft genome of Portunus trituberculatus and its Hox gene families provides insights of decapod evolution.</title>
        <authorList>
            <person name="Jeong J.-H."/>
            <person name="Song I."/>
            <person name="Kim S."/>
            <person name="Choi T."/>
            <person name="Kim D."/>
            <person name="Ryu S."/>
            <person name="Kim W."/>
        </authorList>
    </citation>
    <scope>NUCLEOTIDE SEQUENCE [LARGE SCALE GENOMIC DNA]</scope>
    <source>
        <tissue evidence="1">Muscle</tissue>
    </source>
</reference>
<dbReference type="AlphaFoldDB" id="A0A5B7ESA2"/>
<organism evidence="1 2">
    <name type="scientific">Portunus trituberculatus</name>
    <name type="common">Swimming crab</name>
    <name type="synonym">Neptunus trituberculatus</name>
    <dbReference type="NCBI Taxonomy" id="210409"/>
    <lineage>
        <taxon>Eukaryota</taxon>
        <taxon>Metazoa</taxon>
        <taxon>Ecdysozoa</taxon>
        <taxon>Arthropoda</taxon>
        <taxon>Crustacea</taxon>
        <taxon>Multicrustacea</taxon>
        <taxon>Malacostraca</taxon>
        <taxon>Eumalacostraca</taxon>
        <taxon>Eucarida</taxon>
        <taxon>Decapoda</taxon>
        <taxon>Pleocyemata</taxon>
        <taxon>Brachyura</taxon>
        <taxon>Eubrachyura</taxon>
        <taxon>Portunoidea</taxon>
        <taxon>Portunidae</taxon>
        <taxon>Portuninae</taxon>
        <taxon>Portunus</taxon>
    </lineage>
</organism>
<comment type="caution">
    <text evidence="1">The sequence shown here is derived from an EMBL/GenBank/DDBJ whole genome shotgun (WGS) entry which is preliminary data.</text>
</comment>
<name>A0A5B7ESA2_PORTR</name>
<sequence>MGGMRITNTRTEEIKGSWGDVYSLHTMFENIIQNFPHNGNVEDTKGEILARKLTKKKKKKRLQGECHHYCQSCLQPEEE</sequence>
<keyword evidence="2" id="KW-1185">Reference proteome</keyword>
<dbReference type="EMBL" id="VSRR010003347">
    <property type="protein sequence ID" value="MPC35793.1"/>
    <property type="molecule type" value="Genomic_DNA"/>
</dbReference>
<evidence type="ECO:0000313" key="2">
    <source>
        <dbReference type="Proteomes" id="UP000324222"/>
    </source>
</evidence>
<dbReference type="Proteomes" id="UP000324222">
    <property type="component" value="Unassembled WGS sequence"/>
</dbReference>
<proteinExistence type="predicted"/>
<evidence type="ECO:0000313" key="1">
    <source>
        <dbReference type="EMBL" id="MPC35793.1"/>
    </source>
</evidence>
<gene>
    <name evidence="1" type="ORF">E2C01_029229</name>
</gene>
<accession>A0A5B7ESA2</accession>
<protein>
    <submittedName>
        <fullName evidence="1">Uncharacterized protein</fullName>
    </submittedName>
</protein>